<keyword evidence="12" id="KW-1185">Reference proteome</keyword>
<dbReference type="GO" id="GO:0005634">
    <property type="term" value="C:nucleus"/>
    <property type="evidence" value="ECO:0007669"/>
    <property type="project" value="UniProtKB-SubCell"/>
</dbReference>
<keyword evidence="8" id="KW-0539">Nucleus</keyword>
<dbReference type="PANTHER" id="PTHR26374">
    <property type="entry name" value="ZINC FINGER PROTEIN ZAT5"/>
    <property type="match status" value="1"/>
</dbReference>
<comment type="subcellular location">
    <subcellularLocation>
        <location evidence="1">Nucleus</location>
    </subcellularLocation>
</comment>
<evidence type="ECO:0000256" key="3">
    <source>
        <dbReference type="ARBA" id="ARBA00022737"/>
    </source>
</evidence>
<evidence type="ECO:0000256" key="8">
    <source>
        <dbReference type="ARBA" id="ARBA00023242"/>
    </source>
</evidence>
<dbReference type="PANTHER" id="PTHR26374:SF471">
    <property type="entry name" value="OS03G0279700 PROTEIN"/>
    <property type="match status" value="1"/>
</dbReference>
<dbReference type="PROSITE" id="PS00028">
    <property type="entry name" value="ZINC_FINGER_C2H2_1"/>
    <property type="match status" value="1"/>
</dbReference>
<dbReference type="InterPro" id="IPR013087">
    <property type="entry name" value="Znf_C2H2_type"/>
</dbReference>
<dbReference type="PROSITE" id="PS50157">
    <property type="entry name" value="ZINC_FINGER_C2H2_2"/>
    <property type="match status" value="1"/>
</dbReference>
<dbReference type="Pfam" id="PF13912">
    <property type="entry name" value="zf-C2H2_6"/>
    <property type="match status" value="2"/>
</dbReference>
<dbReference type="AlphaFoldDB" id="A0A834G617"/>
<dbReference type="InterPro" id="IPR036236">
    <property type="entry name" value="Znf_C2H2_sf"/>
</dbReference>
<protein>
    <recommendedName>
        <fullName evidence="10">C2H2-type domain-containing protein</fullName>
    </recommendedName>
</protein>
<dbReference type="EMBL" id="WJXA01000013">
    <property type="protein sequence ID" value="KAF7120453.1"/>
    <property type="molecule type" value="Genomic_DNA"/>
</dbReference>
<reference evidence="11" key="1">
    <citation type="submission" date="2019-11" db="EMBL/GenBank/DDBJ databases">
        <authorList>
            <person name="Liu Y."/>
            <person name="Hou J."/>
            <person name="Li T.-Q."/>
            <person name="Guan C.-H."/>
            <person name="Wu X."/>
            <person name="Wu H.-Z."/>
            <person name="Ling F."/>
            <person name="Zhang R."/>
            <person name="Shi X.-G."/>
            <person name="Ren J.-P."/>
            <person name="Chen E.-F."/>
            <person name="Sun J.-M."/>
        </authorList>
    </citation>
    <scope>NUCLEOTIDE SEQUENCE</scope>
    <source>
        <strain evidence="11">Adult_tree_wgs_1</strain>
        <tissue evidence="11">Leaves</tissue>
    </source>
</reference>
<evidence type="ECO:0000313" key="11">
    <source>
        <dbReference type="EMBL" id="KAF7120453.1"/>
    </source>
</evidence>
<keyword evidence="3" id="KW-0677">Repeat</keyword>
<feature type="domain" description="C2H2-type" evidence="10">
    <location>
        <begin position="38"/>
        <end position="65"/>
    </location>
</feature>
<evidence type="ECO:0000256" key="9">
    <source>
        <dbReference type="PROSITE-ProRule" id="PRU00042"/>
    </source>
</evidence>
<evidence type="ECO:0000313" key="12">
    <source>
        <dbReference type="Proteomes" id="UP000626092"/>
    </source>
</evidence>
<evidence type="ECO:0000256" key="1">
    <source>
        <dbReference type="ARBA" id="ARBA00004123"/>
    </source>
</evidence>
<evidence type="ECO:0000256" key="6">
    <source>
        <dbReference type="ARBA" id="ARBA00023015"/>
    </source>
</evidence>
<comment type="caution">
    <text evidence="11">The sequence shown here is derived from an EMBL/GenBank/DDBJ whole genome shotgun (WGS) entry which is preliminary data.</text>
</comment>
<keyword evidence="2" id="KW-0479">Metal-binding</keyword>
<dbReference type="GO" id="GO:0008270">
    <property type="term" value="F:zinc ion binding"/>
    <property type="evidence" value="ECO:0007669"/>
    <property type="project" value="UniProtKB-KW"/>
</dbReference>
<dbReference type="OrthoDB" id="9411774at2759"/>
<name>A0A834G617_RHOSS</name>
<keyword evidence="7" id="KW-0804">Transcription</keyword>
<evidence type="ECO:0000256" key="2">
    <source>
        <dbReference type="ARBA" id="ARBA00022723"/>
    </source>
</evidence>
<organism evidence="11 12">
    <name type="scientific">Rhododendron simsii</name>
    <name type="common">Sims's rhododendron</name>
    <dbReference type="NCBI Taxonomy" id="118357"/>
    <lineage>
        <taxon>Eukaryota</taxon>
        <taxon>Viridiplantae</taxon>
        <taxon>Streptophyta</taxon>
        <taxon>Embryophyta</taxon>
        <taxon>Tracheophyta</taxon>
        <taxon>Spermatophyta</taxon>
        <taxon>Magnoliopsida</taxon>
        <taxon>eudicotyledons</taxon>
        <taxon>Gunneridae</taxon>
        <taxon>Pentapetalae</taxon>
        <taxon>asterids</taxon>
        <taxon>Ericales</taxon>
        <taxon>Ericaceae</taxon>
        <taxon>Ericoideae</taxon>
        <taxon>Rhodoreae</taxon>
        <taxon>Rhododendron</taxon>
    </lineage>
</organism>
<evidence type="ECO:0000256" key="5">
    <source>
        <dbReference type="ARBA" id="ARBA00022833"/>
    </source>
</evidence>
<evidence type="ECO:0000256" key="4">
    <source>
        <dbReference type="ARBA" id="ARBA00022771"/>
    </source>
</evidence>
<keyword evidence="4 9" id="KW-0863">Zinc-finger</keyword>
<keyword evidence="5" id="KW-0862">Zinc</keyword>
<proteinExistence type="predicted"/>
<keyword evidence="6" id="KW-0805">Transcription regulation</keyword>
<evidence type="ECO:0000256" key="7">
    <source>
        <dbReference type="ARBA" id="ARBA00023163"/>
    </source>
</evidence>
<sequence length="158" mass="17230">MTVLKRSREQDGDVEALAMANSLMVLISLVSAAPSRIFACKTCNREFPLFQALGGHRASHKKCRLTAVDRDFLQSQTTPEKPKAHECSICGLEFAIGQAAAAEREAAAAEREEGEVEVGHKGVPRQGLLEVVVVGVEGLVAGLDWSRRLCKRKTTVEW</sequence>
<accession>A0A834G617</accession>
<dbReference type="Proteomes" id="UP000626092">
    <property type="component" value="Unassembled WGS sequence"/>
</dbReference>
<dbReference type="SUPFAM" id="SSF57667">
    <property type="entry name" value="beta-beta-alpha zinc fingers"/>
    <property type="match status" value="1"/>
</dbReference>
<gene>
    <name evidence="11" type="ORF">RHSIM_Rhsim13G0140000</name>
</gene>
<evidence type="ECO:0000259" key="10">
    <source>
        <dbReference type="PROSITE" id="PS50157"/>
    </source>
</evidence>